<keyword evidence="3" id="KW-0804">Transcription</keyword>
<dbReference type="Proteomes" id="UP000293142">
    <property type="component" value="Unassembled WGS sequence"/>
</dbReference>
<dbReference type="GO" id="GO:0043565">
    <property type="term" value="F:sequence-specific DNA binding"/>
    <property type="evidence" value="ECO:0007669"/>
    <property type="project" value="InterPro"/>
</dbReference>
<dbReference type="Pfam" id="PF02311">
    <property type="entry name" value="AraC_binding"/>
    <property type="match status" value="1"/>
</dbReference>
<proteinExistence type="predicted"/>
<evidence type="ECO:0000256" key="2">
    <source>
        <dbReference type="ARBA" id="ARBA00023125"/>
    </source>
</evidence>
<evidence type="ECO:0000256" key="3">
    <source>
        <dbReference type="ARBA" id="ARBA00023163"/>
    </source>
</evidence>
<dbReference type="SUPFAM" id="SSF51215">
    <property type="entry name" value="Regulatory protein AraC"/>
    <property type="match status" value="1"/>
</dbReference>
<dbReference type="InterPro" id="IPR018060">
    <property type="entry name" value="HTH_AraC"/>
</dbReference>
<dbReference type="PANTHER" id="PTHR43280:SF28">
    <property type="entry name" value="HTH-TYPE TRANSCRIPTIONAL ACTIVATOR RHAS"/>
    <property type="match status" value="1"/>
</dbReference>
<dbReference type="SUPFAM" id="SSF46689">
    <property type="entry name" value="Homeodomain-like"/>
    <property type="match status" value="2"/>
</dbReference>
<dbReference type="InterPro" id="IPR014710">
    <property type="entry name" value="RmlC-like_jellyroll"/>
</dbReference>
<accession>A0A4Q9DST0</accession>
<dbReference type="AlphaFoldDB" id="A0A4Q9DST0"/>
<dbReference type="Pfam" id="PF12833">
    <property type="entry name" value="HTH_18"/>
    <property type="match status" value="1"/>
</dbReference>
<name>A0A4Q9DST0_9BACL</name>
<evidence type="ECO:0000313" key="5">
    <source>
        <dbReference type="EMBL" id="TBL79929.1"/>
    </source>
</evidence>
<dbReference type="PRINTS" id="PR00032">
    <property type="entry name" value="HTHARAC"/>
</dbReference>
<dbReference type="EMBL" id="SIRE01000006">
    <property type="protein sequence ID" value="TBL79929.1"/>
    <property type="molecule type" value="Genomic_DNA"/>
</dbReference>
<dbReference type="InterPro" id="IPR037923">
    <property type="entry name" value="HTH-like"/>
</dbReference>
<dbReference type="RefSeq" id="WP_131013175.1">
    <property type="nucleotide sequence ID" value="NZ_SIRE01000006.1"/>
</dbReference>
<dbReference type="SMART" id="SM00342">
    <property type="entry name" value="HTH_ARAC"/>
    <property type="match status" value="1"/>
</dbReference>
<dbReference type="InterPro" id="IPR020449">
    <property type="entry name" value="Tscrpt_reg_AraC-type_HTH"/>
</dbReference>
<feature type="domain" description="HTH araC/xylS-type" evidence="4">
    <location>
        <begin position="182"/>
        <end position="280"/>
    </location>
</feature>
<dbReference type="OrthoDB" id="506156at2"/>
<protein>
    <submittedName>
        <fullName evidence="5">AraC family transcriptional regulator</fullName>
    </submittedName>
</protein>
<evidence type="ECO:0000256" key="1">
    <source>
        <dbReference type="ARBA" id="ARBA00023015"/>
    </source>
</evidence>
<dbReference type="InterPro" id="IPR009057">
    <property type="entry name" value="Homeodomain-like_sf"/>
</dbReference>
<reference evidence="5 6" key="1">
    <citation type="submission" date="2019-02" db="EMBL/GenBank/DDBJ databases">
        <title>Paenibacillus sp. nov., isolated from surface-sterilized tissue of Thalictrum simplex L.</title>
        <authorList>
            <person name="Tuo L."/>
        </authorList>
    </citation>
    <scope>NUCLEOTIDE SEQUENCE [LARGE SCALE GENOMIC DNA]</scope>
    <source>
        <strain evidence="5 6">N2SHLJ1</strain>
    </source>
</reference>
<dbReference type="InterPro" id="IPR003313">
    <property type="entry name" value="AraC-bd"/>
</dbReference>
<sequence length="282" mass="33340">MKDTTSFSYGAEDDEFYIDHIKRTEPFERNNHFHSNYEIYYLFSGHRMYFIKDRSYAISAGDLVFINKNDVHKTSGTGDPLHERIVINFSDQFIGPDHYLHDPFLFTPFHHNSSVISLKLQDQIAVQAIFGKLEKELKEQSRGFHMYTKHLLVELLLFSARYLEKHETAPFEHASPLHKKISDIVQHINRHYAEQMTLTTLSEQFFISPYYLSRAFKDITSFSFIEYLNFTRIKEAQKLLRETNDKIIEVAQQVGFENIAHFGRVFKKQTKLAPLEYRKLKL</sequence>
<dbReference type="PROSITE" id="PS01124">
    <property type="entry name" value="HTH_ARAC_FAMILY_2"/>
    <property type="match status" value="1"/>
</dbReference>
<evidence type="ECO:0000259" key="4">
    <source>
        <dbReference type="PROSITE" id="PS01124"/>
    </source>
</evidence>
<dbReference type="PROSITE" id="PS00041">
    <property type="entry name" value="HTH_ARAC_FAMILY_1"/>
    <property type="match status" value="1"/>
</dbReference>
<comment type="caution">
    <text evidence="5">The sequence shown here is derived from an EMBL/GenBank/DDBJ whole genome shotgun (WGS) entry which is preliminary data.</text>
</comment>
<dbReference type="InterPro" id="IPR018062">
    <property type="entry name" value="HTH_AraC-typ_CS"/>
</dbReference>
<gene>
    <name evidence="5" type="ORF">EYB31_10085</name>
</gene>
<dbReference type="GO" id="GO:0003700">
    <property type="term" value="F:DNA-binding transcription factor activity"/>
    <property type="evidence" value="ECO:0007669"/>
    <property type="project" value="InterPro"/>
</dbReference>
<dbReference type="PANTHER" id="PTHR43280">
    <property type="entry name" value="ARAC-FAMILY TRANSCRIPTIONAL REGULATOR"/>
    <property type="match status" value="1"/>
</dbReference>
<dbReference type="Gene3D" id="2.60.120.10">
    <property type="entry name" value="Jelly Rolls"/>
    <property type="match status" value="1"/>
</dbReference>
<keyword evidence="2" id="KW-0238">DNA-binding</keyword>
<organism evidence="5 6">
    <name type="scientific">Paenibacillus thalictri</name>
    <dbReference type="NCBI Taxonomy" id="2527873"/>
    <lineage>
        <taxon>Bacteria</taxon>
        <taxon>Bacillati</taxon>
        <taxon>Bacillota</taxon>
        <taxon>Bacilli</taxon>
        <taxon>Bacillales</taxon>
        <taxon>Paenibacillaceae</taxon>
        <taxon>Paenibacillus</taxon>
    </lineage>
</organism>
<keyword evidence="6" id="KW-1185">Reference proteome</keyword>
<evidence type="ECO:0000313" key="6">
    <source>
        <dbReference type="Proteomes" id="UP000293142"/>
    </source>
</evidence>
<dbReference type="Gene3D" id="1.10.10.60">
    <property type="entry name" value="Homeodomain-like"/>
    <property type="match status" value="2"/>
</dbReference>
<keyword evidence="1" id="KW-0805">Transcription regulation</keyword>